<dbReference type="Pfam" id="PF00271">
    <property type="entry name" value="Helicase_C"/>
    <property type="match status" value="1"/>
</dbReference>
<evidence type="ECO:0000256" key="7">
    <source>
        <dbReference type="ARBA" id="ARBA00022741"/>
    </source>
</evidence>
<accession>A0A6A4WX26</accession>
<dbReference type="GO" id="GO:0051321">
    <property type="term" value="P:meiotic cell cycle"/>
    <property type="evidence" value="ECO:0007669"/>
    <property type="project" value="UniProtKB-KW"/>
</dbReference>
<dbReference type="SMART" id="SM00490">
    <property type="entry name" value="HELICc"/>
    <property type="match status" value="1"/>
</dbReference>
<comment type="caution">
    <text evidence="20">The sequence shown here is derived from an EMBL/GenBank/DDBJ whole genome shotgun (WGS) entry which is preliminary data.</text>
</comment>
<evidence type="ECO:0000256" key="6">
    <source>
        <dbReference type="ARBA" id="ARBA00022490"/>
    </source>
</evidence>
<dbReference type="CDD" id="cd18791">
    <property type="entry name" value="SF2_C_RHA"/>
    <property type="match status" value="1"/>
</dbReference>
<dbReference type="GO" id="GO:0005524">
    <property type="term" value="F:ATP binding"/>
    <property type="evidence" value="ECO:0007669"/>
    <property type="project" value="UniProtKB-KW"/>
</dbReference>
<dbReference type="SUPFAM" id="SSF63748">
    <property type="entry name" value="Tudor/PWWP/MBT"/>
    <property type="match status" value="1"/>
</dbReference>
<comment type="catalytic activity">
    <reaction evidence="15">
        <text>ATP + H2O = ADP + phosphate + H(+)</text>
        <dbReference type="Rhea" id="RHEA:13065"/>
        <dbReference type="ChEBI" id="CHEBI:15377"/>
        <dbReference type="ChEBI" id="CHEBI:15378"/>
        <dbReference type="ChEBI" id="CHEBI:30616"/>
        <dbReference type="ChEBI" id="CHEBI:43474"/>
        <dbReference type="ChEBI" id="CHEBI:456216"/>
        <dbReference type="EC" id="3.6.4.13"/>
    </reaction>
</comment>
<dbReference type="EMBL" id="VIIS01000191">
    <property type="protein sequence ID" value="KAF0312096.1"/>
    <property type="molecule type" value="Genomic_DNA"/>
</dbReference>
<evidence type="ECO:0000259" key="19">
    <source>
        <dbReference type="PROSITE" id="PS51194"/>
    </source>
</evidence>
<feature type="domain" description="Helicase ATP-binding" evidence="18">
    <location>
        <begin position="153"/>
        <end position="319"/>
    </location>
</feature>
<evidence type="ECO:0000256" key="14">
    <source>
        <dbReference type="ARBA" id="ARBA00023254"/>
    </source>
</evidence>
<evidence type="ECO:0000256" key="5">
    <source>
        <dbReference type="ARBA" id="ARBA00022473"/>
    </source>
</evidence>
<sequence length="1516" mass="171629">MMRKGAGLTADDYLSIFRTGVMPTENVPTPVPSATDEMGFVERMPDPEVPTYRLPHGQAYAEYYRQQEERALLERGAADAADAATAGDDVGSTVTGLTAGMSQLEVDTYAETLSQLAPAAEQRDTQVYGNYDFSRVDPAAARLPIQARREEIVNKVNAYQVVVLEGRTGCGKTTQVPQYLLDESCRLKKYANIIVTQPRRIAAVSVAKRVAKERNWPLGTLVGYEIGLDRKTGPDTRITYCTTGVLLQKIVHEGNINRYTHVVLDEVHERDTDTDFALLLVRRLLRTTSRHVKVILMSATFNTHMFAQYFAVPVLNRLDPAPIICVGKEEMYDVTVHYLEELMPLLRDGGGDAVPRSEGRSEWDSNSSALPAVNPQLYQLVLRLIKVMNSFDVSDFGPSPRNPRFGAQRGSVLVFLPGMHEIRELAAELEEERHQERWQIMPLHSDITGDEQAAVFQPLQAEQRKIILSTNIAESSITVTDVKYVIDFCMTKQLELDQETTFPMLKLSWASKANCLQRQGRAGRVSSGRVYRLVTKRFYDQLRDYGVPEMLRSPLEHVVLKAKKFCAEFEPKAVLALALEPPQLEKIYTAVLHLKEVGALIDIRGAERFNAFDGELTVLGHIMSTLPVDVNVARLLALGHAYGCLRECLVIAAGLTAKSFFARPFRDELRAYQMKVSWAGKTLSDCLAILAAHKVWEDCKRQGHFQRSGGRGEREWAEKQFIQLRCLQDMETLRQEIERRLETCNMRPLPARNQLESEQERRQQALVLQVCVAGAFYPNYLLRLYREEREQDANRELGGRNPQTTVALTGLPRECGLLYYGQLVRQFRFNPTDPDPIITCENSKAYVEFPVRRRPGDQEHAWEGEIPPAVYLAVRKGQIKTSRVSIMRYSPEEEKQRMEQYMAMCERRRGSAPRGPRPLTMNAPTTEGSTRSDKCRLPGVHLSALPVRVTHVEDPSHFYVQYADPQSIDSCSSVDGRISRLAGLCRPLAGRPQMGRLYLAPYTEHGVTAYFRARVDTVQQRDCQVYFVDYGNTCVVGISELRDFCPELIESGILEVEALAVECTLSEVKPTQAMLGRWDARAVETFKHMALEQLVMGIVYSVVHGVIHIDLVRQVRLGHNVVERSINKELVELGLAEDAVEGHYSRQNHEQRLSSFRVDGRLEEWQERPVAADPELTGWLKQQQAGYDRQVLRGPDSPLTMTLTGLPKALQTRPAFVDTDSCNSVLLDTEPQNPFDRLMVAAQMVPTSDGARVRAQNTAMMPNIPGLPTLLVLLFAPVVELRTNEERTALAGAVCGLGGHPESAQAVYPDHDIEMSFDVAITTRDLLDVNVLRTSFWIVYGCVDDEAAEPQRLRESDRSAAEKQLSRRRRLLALLERRRESRVERRRPYRAAYRWNRLPAGERLQVRQRSLTHHCILFPILQVRLGDEPVDPRLQPFLVSPVRSVNRAERLHMRSRVLELFSKARDSQEAEPHYCPLCDVTVPTPLALFRHINREDHRERAADLYRDCEDGDDDDE</sequence>
<comment type="similarity">
    <text evidence="2">Belongs to the DEAD box helicase family. DEAH subfamily.</text>
</comment>
<dbReference type="Gene3D" id="2.40.50.90">
    <property type="match status" value="1"/>
</dbReference>
<evidence type="ECO:0000259" key="18">
    <source>
        <dbReference type="PROSITE" id="PS51192"/>
    </source>
</evidence>
<dbReference type="GO" id="GO:0031047">
    <property type="term" value="P:regulatory ncRNA-mediated gene silencing"/>
    <property type="evidence" value="ECO:0007669"/>
    <property type="project" value="UniProtKB-KW"/>
</dbReference>
<keyword evidence="12" id="KW-0744">Spermatogenesis</keyword>
<evidence type="ECO:0000313" key="20">
    <source>
        <dbReference type="EMBL" id="KAF0312096.1"/>
    </source>
</evidence>
<evidence type="ECO:0000256" key="12">
    <source>
        <dbReference type="ARBA" id="ARBA00022871"/>
    </source>
</evidence>
<evidence type="ECO:0000256" key="4">
    <source>
        <dbReference type="ARBA" id="ARBA00013352"/>
    </source>
</evidence>
<dbReference type="SMART" id="SM00487">
    <property type="entry name" value="DEXDc"/>
    <property type="match status" value="1"/>
</dbReference>
<keyword evidence="7" id="KW-0547">Nucleotide-binding</keyword>
<dbReference type="Gene3D" id="2.30.30.140">
    <property type="match status" value="1"/>
</dbReference>
<dbReference type="InterPro" id="IPR027417">
    <property type="entry name" value="P-loop_NTPase"/>
</dbReference>
<keyword evidence="13" id="KW-0943">RNA-mediated gene silencing</keyword>
<evidence type="ECO:0000313" key="21">
    <source>
        <dbReference type="Proteomes" id="UP000440578"/>
    </source>
</evidence>
<dbReference type="GO" id="GO:0016787">
    <property type="term" value="F:hydrolase activity"/>
    <property type="evidence" value="ECO:0007669"/>
    <property type="project" value="UniProtKB-KW"/>
</dbReference>
<dbReference type="Proteomes" id="UP000440578">
    <property type="component" value="Unassembled WGS sequence"/>
</dbReference>
<dbReference type="PANTHER" id="PTHR18934:SF113">
    <property type="entry name" value="ATP-DEPENDENT RNA HELICASE TDRD9"/>
    <property type="match status" value="1"/>
</dbReference>
<dbReference type="InterPro" id="IPR001650">
    <property type="entry name" value="Helicase_C-like"/>
</dbReference>
<keyword evidence="6" id="KW-0963">Cytoplasm</keyword>
<organism evidence="20 21">
    <name type="scientific">Amphibalanus amphitrite</name>
    <name type="common">Striped barnacle</name>
    <name type="synonym">Balanus amphitrite</name>
    <dbReference type="NCBI Taxonomy" id="1232801"/>
    <lineage>
        <taxon>Eukaryota</taxon>
        <taxon>Metazoa</taxon>
        <taxon>Ecdysozoa</taxon>
        <taxon>Arthropoda</taxon>
        <taxon>Crustacea</taxon>
        <taxon>Multicrustacea</taxon>
        <taxon>Cirripedia</taxon>
        <taxon>Thoracica</taxon>
        <taxon>Thoracicalcarea</taxon>
        <taxon>Balanomorpha</taxon>
        <taxon>Balanoidea</taxon>
        <taxon>Balanidae</taxon>
        <taxon>Amphibalaninae</taxon>
        <taxon>Amphibalanus</taxon>
    </lineage>
</organism>
<feature type="region of interest" description="Disordered" evidence="16">
    <location>
        <begin position="908"/>
        <end position="933"/>
    </location>
</feature>
<feature type="domain" description="Helicase C-terminal" evidence="19">
    <location>
        <begin position="400"/>
        <end position="566"/>
    </location>
</feature>
<dbReference type="GO" id="GO:0005737">
    <property type="term" value="C:cytoplasm"/>
    <property type="evidence" value="ECO:0007669"/>
    <property type="project" value="UniProtKB-SubCell"/>
</dbReference>
<dbReference type="PROSITE" id="PS51192">
    <property type="entry name" value="HELICASE_ATP_BIND_1"/>
    <property type="match status" value="1"/>
</dbReference>
<dbReference type="OrthoDB" id="66977at2759"/>
<evidence type="ECO:0000256" key="8">
    <source>
        <dbReference type="ARBA" id="ARBA00022782"/>
    </source>
</evidence>
<dbReference type="PROSITE" id="PS50304">
    <property type="entry name" value="TUDOR"/>
    <property type="match status" value="1"/>
</dbReference>
<dbReference type="Pfam" id="PF21010">
    <property type="entry name" value="HA2_C"/>
    <property type="match status" value="1"/>
</dbReference>
<evidence type="ECO:0000256" key="3">
    <source>
        <dbReference type="ARBA" id="ARBA00012552"/>
    </source>
</evidence>
<gene>
    <name evidence="20" type="primary">Tdrd9</name>
    <name evidence="20" type="ORF">FJT64_017139</name>
</gene>
<evidence type="ECO:0000256" key="10">
    <source>
        <dbReference type="ARBA" id="ARBA00022806"/>
    </source>
</evidence>
<keyword evidence="11" id="KW-0067">ATP-binding</keyword>
<dbReference type="InterPro" id="IPR014001">
    <property type="entry name" value="Helicase_ATP-bd"/>
</dbReference>
<evidence type="ECO:0000256" key="1">
    <source>
        <dbReference type="ARBA" id="ARBA00004496"/>
    </source>
</evidence>
<dbReference type="GO" id="GO:0003724">
    <property type="term" value="F:RNA helicase activity"/>
    <property type="evidence" value="ECO:0007669"/>
    <property type="project" value="UniProtKB-EC"/>
</dbReference>
<evidence type="ECO:0000256" key="16">
    <source>
        <dbReference type="SAM" id="MobiDB-lite"/>
    </source>
</evidence>
<feature type="domain" description="Tudor" evidence="17">
    <location>
        <begin position="978"/>
        <end position="1051"/>
    </location>
</feature>
<reference evidence="20 21" key="1">
    <citation type="submission" date="2019-07" db="EMBL/GenBank/DDBJ databases">
        <title>Draft genome assembly of a fouling barnacle, Amphibalanus amphitrite (Darwin, 1854): The first reference genome for Thecostraca.</title>
        <authorList>
            <person name="Kim W."/>
        </authorList>
    </citation>
    <scope>NUCLEOTIDE SEQUENCE [LARGE SCALE GENOMIC DNA]</scope>
    <source>
        <strain evidence="20">SNU_AA5</strain>
        <tissue evidence="20">Soma without cirri and trophi</tissue>
    </source>
</reference>
<proteinExistence type="inferred from homology"/>
<keyword evidence="10 20" id="KW-0347">Helicase</keyword>
<keyword evidence="5" id="KW-0217">Developmental protein</keyword>
<evidence type="ECO:0000259" key="17">
    <source>
        <dbReference type="PROSITE" id="PS50304"/>
    </source>
</evidence>
<keyword evidence="8" id="KW-0221">Differentiation</keyword>
<dbReference type="GO" id="GO:0003723">
    <property type="term" value="F:RNA binding"/>
    <property type="evidence" value="ECO:0007669"/>
    <property type="project" value="TreeGrafter"/>
</dbReference>
<name>A0A6A4WX26_AMPAM</name>
<evidence type="ECO:0000256" key="11">
    <source>
        <dbReference type="ARBA" id="ARBA00022840"/>
    </source>
</evidence>
<dbReference type="PROSITE" id="PS51194">
    <property type="entry name" value="HELICASE_CTER"/>
    <property type="match status" value="1"/>
</dbReference>
<dbReference type="Pfam" id="PF00270">
    <property type="entry name" value="DEAD"/>
    <property type="match status" value="1"/>
</dbReference>
<dbReference type="Gene3D" id="3.40.50.300">
    <property type="entry name" value="P-loop containing nucleotide triphosphate hydrolases"/>
    <property type="match status" value="2"/>
</dbReference>
<dbReference type="InterPro" id="IPR007502">
    <property type="entry name" value="Helicase-assoc_dom"/>
</dbReference>
<keyword evidence="21" id="KW-1185">Reference proteome</keyword>
<dbReference type="GO" id="GO:0030154">
    <property type="term" value="P:cell differentiation"/>
    <property type="evidence" value="ECO:0007669"/>
    <property type="project" value="UniProtKB-KW"/>
</dbReference>
<dbReference type="InterPro" id="IPR002999">
    <property type="entry name" value="Tudor"/>
</dbReference>
<dbReference type="PANTHER" id="PTHR18934">
    <property type="entry name" value="ATP-DEPENDENT RNA HELICASE"/>
    <property type="match status" value="1"/>
</dbReference>
<dbReference type="GO" id="GO:0007283">
    <property type="term" value="P:spermatogenesis"/>
    <property type="evidence" value="ECO:0007669"/>
    <property type="project" value="UniProtKB-KW"/>
</dbReference>
<dbReference type="SMART" id="SM00847">
    <property type="entry name" value="HA2"/>
    <property type="match status" value="1"/>
</dbReference>
<dbReference type="Gene3D" id="1.20.120.1080">
    <property type="match status" value="1"/>
</dbReference>
<dbReference type="Pfam" id="PF00567">
    <property type="entry name" value="TUDOR"/>
    <property type="match status" value="1"/>
</dbReference>
<protein>
    <recommendedName>
        <fullName evidence="4">Probable ATP-dependent RNA helicase spindle-E</fullName>
        <ecNumber evidence="3">3.6.4.13</ecNumber>
    </recommendedName>
</protein>
<evidence type="ECO:0000256" key="2">
    <source>
        <dbReference type="ARBA" id="ARBA00008792"/>
    </source>
</evidence>
<evidence type="ECO:0000256" key="15">
    <source>
        <dbReference type="ARBA" id="ARBA00047984"/>
    </source>
</evidence>
<keyword evidence="9" id="KW-0378">Hydrolase</keyword>
<keyword evidence="14" id="KW-0469">Meiosis</keyword>
<dbReference type="EC" id="3.6.4.13" evidence="3"/>
<evidence type="ECO:0000256" key="13">
    <source>
        <dbReference type="ARBA" id="ARBA00023158"/>
    </source>
</evidence>
<dbReference type="InterPro" id="IPR035437">
    <property type="entry name" value="SNase_OB-fold_sf"/>
</dbReference>
<dbReference type="SUPFAM" id="SSF52540">
    <property type="entry name" value="P-loop containing nucleoside triphosphate hydrolases"/>
    <property type="match status" value="1"/>
</dbReference>
<comment type="subcellular location">
    <subcellularLocation>
        <location evidence="1">Cytoplasm</location>
    </subcellularLocation>
</comment>
<evidence type="ECO:0000256" key="9">
    <source>
        <dbReference type="ARBA" id="ARBA00022801"/>
    </source>
</evidence>
<dbReference type="InterPro" id="IPR011545">
    <property type="entry name" value="DEAD/DEAH_box_helicase_dom"/>
</dbReference>